<dbReference type="InterPro" id="IPR037045">
    <property type="entry name" value="S8pro/Inhibitor_I9_sf"/>
</dbReference>
<gene>
    <name evidence="8" type="ORF">TEA_027184</name>
</gene>
<keyword evidence="3 6" id="KW-0732">Signal</keyword>
<dbReference type="PANTHER" id="PTHR48222:SF4">
    <property type="entry name" value="PROTEINASE INHIBITOR, PROPEPTIDE"/>
    <property type="match status" value="1"/>
</dbReference>
<comment type="similarity">
    <text evidence="1">Belongs to the peptidase S8 family.</text>
</comment>
<proteinExistence type="inferred from homology"/>
<evidence type="ECO:0000256" key="6">
    <source>
        <dbReference type="SAM" id="SignalP"/>
    </source>
</evidence>
<dbReference type="InterPro" id="IPR010259">
    <property type="entry name" value="S8pro/Inhibitor_I9"/>
</dbReference>
<feature type="domain" description="Inhibitor I9" evidence="7">
    <location>
        <begin position="30"/>
        <end position="102"/>
    </location>
</feature>
<keyword evidence="9" id="KW-1185">Reference proteome</keyword>
<keyword evidence="4" id="KW-0378">Hydrolase</keyword>
<dbReference type="GO" id="GO:0008236">
    <property type="term" value="F:serine-type peptidase activity"/>
    <property type="evidence" value="ECO:0007669"/>
    <property type="project" value="UniProtKB-KW"/>
</dbReference>
<dbReference type="Gene3D" id="3.30.70.80">
    <property type="entry name" value="Peptidase S8 propeptide/proteinase inhibitor I9"/>
    <property type="match status" value="1"/>
</dbReference>
<protein>
    <recommendedName>
        <fullName evidence="7">Inhibitor I9 domain-containing protein</fullName>
    </recommendedName>
</protein>
<dbReference type="AlphaFoldDB" id="A0A4S4E7Q8"/>
<keyword evidence="5" id="KW-0720">Serine protease</keyword>
<evidence type="ECO:0000256" key="3">
    <source>
        <dbReference type="ARBA" id="ARBA00022729"/>
    </source>
</evidence>
<dbReference type="EMBL" id="SDRB02006769">
    <property type="protein sequence ID" value="THG12092.1"/>
    <property type="molecule type" value="Genomic_DNA"/>
</dbReference>
<feature type="chain" id="PRO_5020907896" description="Inhibitor I9 domain-containing protein" evidence="6">
    <location>
        <begin position="27"/>
        <end position="158"/>
    </location>
</feature>
<dbReference type="FunFam" id="3.30.70.80:FF:000002">
    <property type="entry name" value="Subtilisin-like protease SBT5.3"/>
    <property type="match status" value="1"/>
</dbReference>
<reference evidence="8 9" key="1">
    <citation type="journal article" date="2018" name="Proc. Natl. Acad. Sci. U.S.A.">
        <title>Draft genome sequence of Camellia sinensis var. sinensis provides insights into the evolution of the tea genome and tea quality.</title>
        <authorList>
            <person name="Wei C."/>
            <person name="Yang H."/>
            <person name="Wang S."/>
            <person name="Zhao J."/>
            <person name="Liu C."/>
            <person name="Gao L."/>
            <person name="Xia E."/>
            <person name="Lu Y."/>
            <person name="Tai Y."/>
            <person name="She G."/>
            <person name="Sun J."/>
            <person name="Cao H."/>
            <person name="Tong W."/>
            <person name="Gao Q."/>
            <person name="Li Y."/>
            <person name="Deng W."/>
            <person name="Jiang X."/>
            <person name="Wang W."/>
            <person name="Chen Q."/>
            <person name="Zhang S."/>
            <person name="Li H."/>
            <person name="Wu J."/>
            <person name="Wang P."/>
            <person name="Li P."/>
            <person name="Shi C."/>
            <person name="Zheng F."/>
            <person name="Jian J."/>
            <person name="Huang B."/>
            <person name="Shan D."/>
            <person name="Shi M."/>
            <person name="Fang C."/>
            <person name="Yue Y."/>
            <person name="Li F."/>
            <person name="Li D."/>
            <person name="Wei S."/>
            <person name="Han B."/>
            <person name="Jiang C."/>
            <person name="Yin Y."/>
            <person name="Xia T."/>
            <person name="Zhang Z."/>
            <person name="Bennetzen J.L."/>
            <person name="Zhao S."/>
            <person name="Wan X."/>
        </authorList>
    </citation>
    <scope>NUCLEOTIDE SEQUENCE [LARGE SCALE GENOMIC DNA]</scope>
    <source>
        <strain evidence="9">cv. Shuchazao</strain>
        <tissue evidence="8">Leaf</tissue>
    </source>
</reference>
<name>A0A4S4E7Q8_CAMSN</name>
<dbReference type="PANTHER" id="PTHR48222">
    <property type="entry name" value="PROTEINASE INHIBITOR, PROPEPTIDE"/>
    <property type="match status" value="1"/>
</dbReference>
<evidence type="ECO:0000256" key="5">
    <source>
        <dbReference type="ARBA" id="ARBA00022825"/>
    </source>
</evidence>
<dbReference type="Proteomes" id="UP000306102">
    <property type="component" value="Unassembled WGS sequence"/>
</dbReference>
<dbReference type="Pfam" id="PF05922">
    <property type="entry name" value="Inhibitor_I9"/>
    <property type="match status" value="1"/>
</dbReference>
<sequence length="158" mass="17892">MSFSKLSPFLALFILFFLFFQAPAFAAKLSYIVYVGVHSHGLEDAEATVTKVKDSHCQFLASFLGSNEKVKETIFYSYSRDINGFAATLEDEEAVAIARNPNPCPIIHDSSVIPQPLFLLGFQITEKKKRKRARASGGARVGLKRWRWCESGRRRREE</sequence>
<evidence type="ECO:0000313" key="9">
    <source>
        <dbReference type="Proteomes" id="UP000306102"/>
    </source>
</evidence>
<dbReference type="STRING" id="542762.A0A4S4E7Q8"/>
<evidence type="ECO:0000313" key="8">
    <source>
        <dbReference type="EMBL" id="THG12092.1"/>
    </source>
</evidence>
<accession>A0A4S4E7Q8</accession>
<dbReference type="GO" id="GO:0006508">
    <property type="term" value="P:proteolysis"/>
    <property type="evidence" value="ECO:0007669"/>
    <property type="project" value="UniProtKB-KW"/>
</dbReference>
<evidence type="ECO:0000259" key="7">
    <source>
        <dbReference type="Pfam" id="PF05922"/>
    </source>
</evidence>
<evidence type="ECO:0000256" key="4">
    <source>
        <dbReference type="ARBA" id="ARBA00022801"/>
    </source>
</evidence>
<feature type="signal peptide" evidence="6">
    <location>
        <begin position="1"/>
        <end position="26"/>
    </location>
</feature>
<comment type="caution">
    <text evidence="8">The sequence shown here is derived from an EMBL/GenBank/DDBJ whole genome shotgun (WGS) entry which is preliminary data.</text>
</comment>
<evidence type="ECO:0000256" key="2">
    <source>
        <dbReference type="ARBA" id="ARBA00022670"/>
    </source>
</evidence>
<organism evidence="8 9">
    <name type="scientific">Camellia sinensis var. sinensis</name>
    <name type="common">China tea</name>
    <dbReference type="NCBI Taxonomy" id="542762"/>
    <lineage>
        <taxon>Eukaryota</taxon>
        <taxon>Viridiplantae</taxon>
        <taxon>Streptophyta</taxon>
        <taxon>Embryophyta</taxon>
        <taxon>Tracheophyta</taxon>
        <taxon>Spermatophyta</taxon>
        <taxon>Magnoliopsida</taxon>
        <taxon>eudicotyledons</taxon>
        <taxon>Gunneridae</taxon>
        <taxon>Pentapetalae</taxon>
        <taxon>asterids</taxon>
        <taxon>Ericales</taxon>
        <taxon>Theaceae</taxon>
        <taxon>Camellia</taxon>
    </lineage>
</organism>
<evidence type="ECO:0000256" key="1">
    <source>
        <dbReference type="ARBA" id="ARBA00011073"/>
    </source>
</evidence>
<keyword evidence="2" id="KW-0645">Protease</keyword>